<protein>
    <submittedName>
        <fullName evidence="8">Dihydrolipoamide dehydrogenase</fullName>
        <ecNumber evidence="8">1.8.1.4</ecNumber>
    </submittedName>
</protein>
<dbReference type="PRINTS" id="PR00368">
    <property type="entry name" value="FADPNR"/>
</dbReference>
<sequence length="470" mass="49376">MAHDEFDVIVIGAGPAGENVASRVVRGGLTAAVVENRLAGGECSYWACIPSKTLLRPLALAAEVSRVPGMRLAAVDVDAVLRRRNEAISELDDTGQVGWIEGLPARFIRGWGRLTSSRSVAVRRPDGQELTLSARHAIVLATGSTPIIPDIPGLAAARPWTNREITGADVIPERLIIVGGGAVACEMAQAMRGHGARQVTVLARGSLLRRAEPFAGELLAETMLDAGIDVRLNAQVARVDRPEPGGEVTVHLADASCVEANEILVAAGRKAASAGLGLEAVGLTPGSWLNVDDSLRAVDCPGGCLYAVGDLNGRSLLTHMGKYQARVCGDVLVARARGTDDTALSLRDHAHAYGAPYVLFTDPQVCSVGLTEAGARARGLRLRAVEYDLAGLAGTYVLGDNVRGRAKIVVDEDRRVVVGATFVGPGTAELLHAATVAVTSGITLDQLWHAVPAFPTVSEVWLRMLEAYGL</sequence>
<dbReference type="Gene3D" id="3.30.390.30">
    <property type="match status" value="1"/>
</dbReference>
<keyword evidence="8" id="KW-0560">Oxidoreductase</keyword>
<feature type="binding site" evidence="4">
    <location>
        <position position="112"/>
    </location>
    <ligand>
        <name>FAD</name>
        <dbReference type="ChEBI" id="CHEBI:57692"/>
    </ligand>
</feature>
<dbReference type="Pfam" id="PF07992">
    <property type="entry name" value="Pyr_redox_2"/>
    <property type="match status" value="1"/>
</dbReference>
<dbReference type="InterPro" id="IPR001100">
    <property type="entry name" value="Pyr_nuc-diS_OxRdtase"/>
</dbReference>
<evidence type="ECO:0000259" key="6">
    <source>
        <dbReference type="Pfam" id="PF02852"/>
    </source>
</evidence>
<dbReference type="RefSeq" id="WP_337759738.1">
    <property type="nucleotide sequence ID" value="NZ_JAASRO010000001.1"/>
</dbReference>
<dbReference type="InterPro" id="IPR036188">
    <property type="entry name" value="FAD/NAD-bd_sf"/>
</dbReference>
<dbReference type="Pfam" id="PF02852">
    <property type="entry name" value="Pyr_redox_dim"/>
    <property type="match status" value="1"/>
</dbReference>
<keyword evidence="3 4" id="KW-0274">FAD</keyword>
<dbReference type="InterPro" id="IPR016156">
    <property type="entry name" value="FAD/NAD-linked_Rdtase_dimer_sf"/>
</dbReference>
<evidence type="ECO:0000256" key="2">
    <source>
        <dbReference type="ARBA" id="ARBA00022630"/>
    </source>
</evidence>
<dbReference type="EMBL" id="JAASRO010000001">
    <property type="protein sequence ID" value="NIK61347.1"/>
    <property type="molecule type" value="Genomic_DNA"/>
</dbReference>
<name>A0A7X5VHL4_9ACTN</name>
<dbReference type="Gene3D" id="3.50.50.60">
    <property type="entry name" value="FAD/NAD(P)-binding domain"/>
    <property type="match status" value="2"/>
</dbReference>
<dbReference type="GO" id="GO:0050660">
    <property type="term" value="F:flavin adenine dinucleotide binding"/>
    <property type="evidence" value="ECO:0007669"/>
    <property type="project" value="TreeGrafter"/>
</dbReference>
<evidence type="ECO:0000313" key="9">
    <source>
        <dbReference type="Proteomes" id="UP000555407"/>
    </source>
</evidence>
<gene>
    <name evidence="8" type="ORF">BJY22_007064</name>
</gene>
<comment type="caution">
    <text evidence="8">The sequence shown here is derived from an EMBL/GenBank/DDBJ whole genome shotgun (WGS) entry which is preliminary data.</text>
</comment>
<feature type="binding site" evidence="4">
    <location>
        <begin position="179"/>
        <end position="186"/>
    </location>
    <ligand>
        <name>NAD(+)</name>
        <dbReference type="ChEBI" id="CHEBI:57540"/>
    </ligand>
</feature>
<dbReference type="AlphaFoldDB" id="A0A7X5VHL4"/>
<evidence type="ECO:0000313" key="8">
    <source>
        <dbReference type="EMBL" id="NIK61347.1"/>
    </source>
</evidence>
<dbReference type="InterPro" id="IPR004099">
    <property type="entry name" value="Pyr_nucl-diS_OxRdtase_dimer"/>
</dbReference>
<dbReference type="SUPFAM" id="SSF51905">
    <property type="entry name" value="FAD/NAD(P)-binding domain"/>
    <property type="match status" value="1"/>
</dbReference>
<feature type="disulfide bond" description="Redox-active" evidence="5">
    <location>
        <begin position="43"/>
        <end position="48"/>
    </location>
</feature>
<keyword evidence="9" id="KW-1185">Reference proteome</keyword>
<keyword evidence="4" id="KW-0547">Nucleotide-binding</keyword>
<keyword evidence="2" id="KW-0285">Flavoprotein</keyword>
<dbReference type="Proteomes" id="UP000555407">
    <property type="component" value="Unassembled WGS sequence"/>
</dbReference>
<evidence type="ECO:0000256" key="4">
    <source>
        <dbReference type="PIRSR" id="PIRSR000350-3"/>
    </source>
</evidence>
<comment type="cofactor">
    <cofactor evidence="4">
        <name>FAD</name>
        <dbReference type="ChEBI" id="CHEBI:57692"/>
    </cofactor>
    <text evidence="4">Binds 1 FAD per subunit.</text>
</comment>
<accession>A0A7X5VHL4</accession>
<dbReference type="SUPFAM" id="SSF55424">
    <property type="entry name" value="FAD/NAD-linked reductases, dimerisation (C-terminal) domain"/>
    <property type="match status" value="1"/>
</dbReference>
<dbReference type="EC" id="1.8.1.4" evidence="8"/>
<evidence type="ECO:0000256" key="5">
    <source>
        <dbReference type="PIRSR" id="PIRSR000350-4"/>
    </source>
</evidence>
<feature type="binding site" evidence="4">
    <location>
        <position position="310"/>
    </location>
    <ligand>
        <name>FAD</name>
        <dbReference type="ChEBI" id="CHEBI:57692"/>
    </ligand>
</feature>
<feature type="binding site" evidence="4">
    <location>
        <begin position="142"/>
        <end position="144"/>
    </location>
    <ligand>
        <name>FAD</name>
        <dbReference type="ChEBI" id="CHEBI:57692"/>
    </ligand>
</feature>
<dbReference type="PRINTS" id="PR00411">
    <property type="entry name" value="PNDRDTASEI"/>
</dbReference>
<evidence type="ECO:0000256" key="1">
    <source>
        <dbReference type="ARBA" id="ARBA00007532"/>
    </source>
</evidence>
<reference evidence="8 9" key="1">
    <citation type="submission" date="2020-03" db="EMBL/GenBank/DDBJ databases">
        <title>Sequencing the genomes of 1000 actinobacteria strains.</title>
        <authorList>
            <person name="Klenk H.-P."/>
        </authorList>
    </citation>
    <scope>NUCLEOTIDE SEQUENCE [LARGE SCALE GENOMIC DNA]</scope>
    <source>
        <strain evidence="8 9">DSM 45490</strain>
    </source>
</reference>
<proteinExistence type="inferred from homology"/>
<feature type="binding site" evidence="4">
    <location>
        <position position="52"/>
    </location>
    <ligand>
        <name>FAD</name>
        <dbReference type="ChEBI" id="CHEBI:57692"/>
    </ligand>
</feature>
<dbReference type="GO" id="GO:0004148">
    <property type="term" value="F:dihydrolipoyl dehydrogenase (NADH) activity"/>
    <property type="evidence" value="ECO:0007669"/>
    <property type="project" value="UniProtKB-EC"/>
</dbReference>
<comment type="similarity">
    <text evidence="1">Belongs to the class-I pyridine nucleotide-disulfide oxidoreductase family.</text>
</comment>
<dbReference type="PANTHER" id="PTHR43014:SF2">
    <property type="entry name" value="MERCURIC REDUCTASE"/>
    <property type="match status" value="1"/>
</dbReference>
<keyword evidence="4" id="KW-0520">NAD</keyword>
<feature type="domain" description="FAD/NAD(P)-binding" evidence="7">
    <location>
        <begin position="6"/>
        <end position="319"/>
    </location>
</feature>
<dbReference type="GO" id="GO:0003955">
    <property type="term" value="F:NAD(P)H dehydrogenase (quinone) activity"/>
    <property type="evidence" value="ECO:0007669"/>
    <property type="project" value="TreeGrafter"/>
</dbReference>
<evidence type="ECO:0000256" key="3">
    <source>
        <dbReference type="ARBA" id="ARBA00022827"/>
    </source>
</evidence>
<organism evidence="8 9">
    <name type="scientific">Kribbella shirazensis</name>
    <dbReference type="NCBI Taxonomy" id="1105143"/>
    <lineage>
        <taxon>Bacteria</taxon>
        <taxon>Bacillati</taxon>
        <taxon>Actinomycetota</taxon>
        <taxon>Actinomycetes</taxon>
        <taxon>Propionibacteriales</taxon>
        <taxon>Kribbellaceae</taxon>
        <taxon>Kribbella</taxon>
    </lineage>
</organism>
<evidence type="ECO:0000259" key="7">
    <source>
        <dbReference type="Pfam" id="PF07992"/>
    </source>
</evidence>
<dbReference type="InterPro" id="IPR023753">
    <property type="entry name" value="FAD/NAD-binding_dom"/>
</dbReference>
<feature type="binding site" evidence="4">
    <location>
        <position position="268"/>
    </location>
    <ligand>
        <name>NAD(+)</name>
        <dbReference type="ChEBI" id="CHEBI:57540"/>
    </ligand>
</feature>
<feature type="domain" description="Pyridine nucleotide-disulphide oxidoreductase dimerisation" evidence="6">
    <location>
        <begin position="356"/>
        <end position="462"/>
    </location>
</feature>
<dbReference type="PANTHER" id="PTHR43014">
    <property type="entry name" value="MERCURIC REDUCTASE"/>
    <property type="match status" value="1"/>
</dbReference>
<dbReference type="PIRSF" id="PIRSF000350">
    <property type="entry name" value="Mercury_reductase_MerA"/>
    <property type="match status" value="1"/>
</dbReference>